<sequence>MNLIDVLIIGFVLLGALHGYQRGLITSIFNFFIWIAGFLVASWQYMAALRWTEHYLPLREWIEPVIYRTLLPSVESKALTLQQKVLGNIIGVIPEEWRSMLPSAELPGVEIPQTIEQMTHSLAGTITDSILSLIAFGFVFYCVVLAMQLLVFILLRPLGIWSGSFNRGGGLLFGGLSSLIGLSVLAGILTPLLQIDVNHSFSGLVLNSYLYPYLVETFNALDQIFSAQLREKLLEPLSMGKGVWF</sequence>
<keyword evidence="2 5" id="KW-0812">Transmembrane</keyword>
<dbReference type="RefSeq" id="WP_252468485.1">
    <property type="nucleotide sequence ID" value="NZ_JAMHFY010000006.1"/>
</dbReference>
<reference evidence="6" key="1">
    <citation type="submission" date="2022-05" db="EMBL/GenBank/DDBJ databases">
        <title>Expanded diversity of anoxic marine methylotrophy in a Black Sea sulfate reducing microorganism.</title>
        <authorList>
            <person name="Fischer P.Q."/>
            <person name="Stams A.J.M."/>
            <person name="Villanueva L."/>
            <person name="Sousa D.Z."/>
        </authorList>
    </citation>
    <scope>NUCLEOTIDE SEQUENCE</scope>
    <source>
        <strain evidence="6">P130</strain>
    </source>
</reference>
<evidence type="ECO:0000256" key="4">
    <source>
        <dbReference type="ARBA" id="ARBA00023136"/>
    </source>
</evidence>
<evidence type="ECO:0000256" key="3">
    <source>
        <dbReference type="ARBA" id="ARBA00022989"/>
    </source>
</evidence>
<dbReference type="Pfam" id="PF02674">
    <property type="entry name" value="Colicin_V"/>
    <property type="match status" value="1"/>
</dbReference>
<evidence type="ECO:0000313" key="6">
    <source>
        <dbReference type="EMBL" id="MDO0824019.1"/>
    </source>
</evidence>
<dbReference type="Proteomes" id="UP001176021">
    <property type="component" value="Unassembled WGS sequence"/>
</dbReference>
<evidence type="ECO:0000256" key="1">
    <source>
        <dbReference type="ARBA" id="ARBA00004141"/>
    </source>
</evidence>
<feature type="transmembrane region" description="Helical" evidence="5">
    <location>
        <begin position="130"/>
        <end position="155"/>
    </location>
</feature>
<accession>A0ABT8QRP3</accession>
<keyword evidence="4 5" id="KW-0472">Membrane</keyword>
<feature type="transmembrane region" description="Helical" evidence="5">
    <location>
        <begin position="170"/>
        <end position="193"/>
    </location>
</feature>
<organism evidence="6 7">
    <name type="scientific">Desulfosporosinus nitroreducens</name>
    <dbReference type="NCBI Taxonomy" id="2018668"/>
    <lineage>
        <taxon>Bacteria</taxon>
        <taxon>Bacillati</taxon>
        <taxon>Bacillota</taxon>
        <taxon>Clostridia</taxon>
        <taxon>Eubacteriales</taxon>
        <taxon>Desulfitobacteriaceae</taxon>
        <taxon>Desulfosporosinus</taxon>
    </lineage>
</organism>
<name>A0ABT8QRP3_9FIRM</name>
<feature type="transmembrane region" description="Helical" evidence="5">
    <location>
        <begin position="29"/>
        <end position="49"/>
    </location>
</feature>
<keyword evidence="7" id="KW-1185">Reference proteome</keyword>
<keyword evidence="3 5" id="KW-1133">Transmembrane helix</keyword>
<dbReference type="InterPro" id="IPR003825">
    <property type="entry name" value="Colicin-V_CvpA"/>
</dbReference>
<dbReference type="EMBL" id="JAMJEV010000011">
    <property type="protein sequence ID" value="MDO0824019.1"/>
    <property type="molecule type" value="Genomic_DNA"/>
</dbReference>
<comment type="subcellular location">
    <subcellularLocation>
        <location evidence="1">Membrane</location>
        <topology evidence="1">Multi-pass membrane protein</topology>
    </subcellularLocation>
</comment>
<comment type="caution">
    <text evidence="6">The sequence shown here is derived from an EMBL/GenBank/DDBJ whole genome shotgun (WGS) entry which is preliminary data.</text>
</comment>
<proteinExistence type="predicted"/>
<evidence type="ECO:0000256" key="2">
    <source>
        <dbReference type="ARBA" id="ARBA00022692"/>
    </source>
</evidence>
<evidence type="ECO:0000256" key="5">
    <source>
        <dbReference type="SAM" id="Phobius"/>
    </source>
</evidence>
<protein>
    <submittedName>
        <fullName evidence="6">CvpA family protein</fullName>
    </submittedName>
</protein>
<gene>
    <name evidence="6" type="ORF">M8H41_14330</name>
</gene>
<evidence type="ECO:0000313" key="7">
    <source>
        <dbReference type="Proteomes" id="UP001176021"/>
    </source>
</evidence>